<evidence type="ECO:0000256" key="2">
    <source>
        <dbReference type="ARBA" id="ARBA00022801"/>
    </source>
</evidence>
<keyword evidence="5" id="KW-1185">Reference proteome</keyword>
<dbReference type="OrthoDB" id="9809784at2"/>
<dbReference type="Pfam" id="PF07687">
    <property type="entry name" value="M20_dimer"/>
    <property type="match status" value="1"/>
</dbReference>
<keyword evidence="2" id="KW-0378">Hydrolase</keyword>
<evidence type="ECO:0000259" key="3">
    <source>
        <dbReference type="Pfam" id="PF07687"/>
    </source>
</evidence>
<dbReference type="InterPro" id="IPR036264">
    <property type="entry name" value="Bact_exopeptidase_dim_dom"/>
</dbReference>
<evidence type="ECO:0000313" key="5">
    <source>
        <dbReference type="Proteomes" id="UP000287168"/>
    </source>
</evidence>
<dbReference type="AlphaFoldDB" id="A0A451GGN1"/>
<dbReference type="GO" id="GO:0046872">
    <property type="term" value="F:metal ion binding"/>
    <property type="evidence" value="ECO:0007669"/>
    <property type="project" value="UniProtKB-KW"/>
</dbReference>
<comment type="caution">
    <text evidence="4">The sequence shown here is derived from an EMBL/GenBank/DDBJ whole genome shotgun (WGS) entry which is preliminary data.</text>
</comment>
<dbReference type="GO" id="GO:0016787">
    <property type="term" value="F:hydrolase activity"/>
    <property type="evidence" value="ECO:0007669"/>
    <property type="project" value="UniProtKB-KW"/>
</dbReference>
<sequence>MIPDLVARAAALTPRMLDATRALVAEPSETPPSDTRAVADLAADLARDFGSDHVEWHEREPPVRNVVLRWCGGRAAPRLILSCHLDTYPVGDAATWIRAPFGEQADGRFYGRGSADMKGGIAASLGAMELLAEAAPDVAAQIAVVLAGDEEAMGERGTGFMIEDFPGWTGASVIVPDVGAPRVIRIAEKGMLWLRLTATGKAAHSAHKHLGSSAIETLIAALTALQELEAIETPQDHPARAIAREAEPFVTSAQGIGEETALNRLTVNIGRIEGGQSPNLVAAQAEAALDLRLPQGVGTAEILERIAALLAPFGEALTMSVDRRYEPNMTPLASPVVQAALAASGAVLGRPSLANLRIGASDARLWRREGFDSIVCGLTPFNLGGADEHFLIDELPQLAAILAVSAINLLSPPCAIDLEQA</sequence>
<proteinExistence type="predicted"/>
<dbReference type="Proteomes" id="UP000287168">
    <property type="component" value="Unassembled WGS sequence"/>
</dbReference>
<reference evidence="4 5" key="1">
    <citation type="journal article" date="2015" name="Int. J. Syst. Evol. Microbiol.">
        <title>Gemmobacter intermedius sp. nov., isolated from a white stork (Ciconia ciconia).</title>
        <authorList>
            <person name="Kampfer P."/>
            <person name="Jerzak L."/>
            <person name="Wilharm G."/>
            <person name="Golke J."/>
            <person name="Busse H.J."/>
            <person name="Glaeser S.P."/>
        </authorList>
    </citation>
    <scope>NUCLEOTIDE SEQUENCE [LARGE SCALE GENOMIC DNA]</scope>
    <source>
        <strain evidence="4 5">119/4</strain>
    </source>
</reference>
<dbReference type="InterPro" id="IPR050072">
    <property type="entry name" value="Peptidase_M20A"/>
</dbReference>
<dbReference type="Gene3D" id="3.30.70.360">
    <property type="match status" value="1"/>
</dbReference>
<dbReference type="PANTHER" id="PTHR43808:SF32">
    <property type="entry name" value="ARGE_DAPE-RELATED DEACYLASE"/>
    <property type="match status" value="1"/>
</dbReference>
<feature type="domain" description="Peptidase M20 dimerisation" evidence="3">
    <location>
        <begin position="186"/>
        <end position="311"/>
    </location>
</feature>
<dbReference type="SUPFAM" id="SSF55031">
    <property type="entry name" value="Bacterial exopeptidase dimerisation domain"/>
    <property type="match status" value="1"/>
</dbReference>
<protein>
    <submittedName>
        <fullName evidence="4">M20 family peptidase</fullName>
    </submittedName>
</protein>
<name>A0A451GGN1_9RHOB</name>
<accession>A0A451GGN1</accession>
<dbReference type="Gene3D" id="3.40.630.10">
    <property type="entry name" value="Zn peptidases"/>
    <property type="match status" value="1"/>
</dbReference>
<evidence type="ECO:0000313" key="4">
    <source>
        <dbReference type="EMBL" id="RWY36368.1"/>
    </source>
</evidence>
<dbReference type="RefSeq" id="WP_128490889.1">
    <property type="nucleotide sequence ID" value="NZ_JBHLXB010000015.1"/>
</dbReference>
<dbReference type="InterPro" id="IPR011650">
    <property type="entry name" value="Peptidase_M20_dimer"/>
</dbReference>
<evidence type="ECO:0000256" key="1">
    <source>
        <dbReference type="ARBA" id="ARBA00022723"/>
    </source>
</evidence>
<dbReference type="PANTHER" id="PTHR43808">
    <property type="entry name" value="ACETYLORNITHINE DEACETYLASE"/>
    <property type="match status" value="1"/>
</dbReference>
<keyword evidence="1" id="KW-0479">Metal-binding</keyword>
<dbReference type="Pfam" id="PF01546">
    <property type="entry name" value="Peptidase_M20"/>
    <property type="match status" value="1"/>
</dbReference>
<dbReference type="SUPFAM" id="SSF53187">
    <property type="entry name" value="Zn-dependent exopeptidases"/>
    <property type="match status" value="1"/>
</dbReference>
<dbReference type="EMBL" id="SBLC01000064">
    <property type="protein sequence ID" value="RWY36368.1"/>
    <property type="molecule type" value="Genomic_DNA"/>
</dbReference>
<gene>
    <name evidence="4" type="ORF">EP867_18245</name>
</gene>
<dbReference type="InterPro" id="IPR002933">
    <property type="entry name" value="Peptidase_M20"/>
</dbReference>
<organism evidence="4 5">
    <name type="scientific">Falsigemmobacter intermedius</name>
    <dbReference type="NCBI Taxonomy" id="1553448"/>
    <lineage>
        <taxon>Bacteria</taxon>
        <taxon>Pseudomonadati</taxon>
        <taxon>Pseudomonadota</taxon>
        <taxon>Alphaproteobacteria</taxon>
        <taxon>Rhodobacterales</taxon>
        <taxon>Paracoccaceae</taxon>
        <taxon>Falsigemmobacter</taxon>
    </lineage>
</organism>